<dbReference type="eggNOG" id="COG1835">
    <property type="taxonomic scope" value="Bacteria"/>
</dbReference>
<dbReference type="HOGENOM" id="CLU_038663_1_0_11"/>
<feature type="compositionally biased region" description="Basic and acidic residues" evidence="1">
    <location>
        <begin position="452"/>
        <end position="481"/>
    </location>
</feature>
<feature type="transmembrane region" description="Helical" evidence="2">
    <location>
        <begin position="175"/>
        <end position="193"/>
    </location>
</feature>
<feature type="compositionally biased region" description="Gly residues" evidence="1">
    <location>
        <begin position="397"/>
        <end position="407"/>
    </location>
</feature>
<keyword evidence="2" id="KW-1133">Transmembrane helix</keyword>
<keyword evidence="2" id="KW-0812">Transmembrane</keyword>
<keyword evidence="4" id="KW-0808">Transferase</keyword>
<keyword evidence="4" id="KW-0012">Acyltransferase</keyword>
<feature type="transmembrane region" description="Helical" evidence="2">
    <location>
        <begin position="312"/>
        <end position="329"/>
    </location>
</feature>
<feature type="transmembrane region" description="Helical" evidence="2">
    <location>
        <begin position="30"/>
        <end position="50"/>
    </location>
</feature>
<feature type="transmembrane region" description="Helical" evidence="2">
    <location>
        <begin position="241"/>
        <end position="260"/>
    </location>
</feature>
<dbReference type="InterPro" id="IPR002656">
    <property type="entry name" value="Acyl_transf_3_dom"/>
</dbReference>
<evidence type="ECO:0000256" key="1">
    <source>
        <dbReference type="SAM" id="MobiDB-lite"/>
    </source>
</evidence>
<evidence type="ECO:0000259" key="3">
    <source>
        <dbReference type="Pfam" id="PF01757"/>
    </source>
</evidence>
<feature type="compositionally biased region" description="Pro residues" evidence="1">
    <location>
        <begin position="360"/>
        <end position="376"/>
    </location>
</feature>
<proteinExistence type="predicted"/>
<feature type="transmembrane region" description="Helical" evidence="2">
    <location>
        <begin position="205"/>
        <end position="221"/>
    </location>
</feature>
<keyword evidence="5" id="KW-1185">Reference proteome</keyword>
<protein>
    <submittedName>
        <fullName evidence="4">Acyltransferase 3</fullName>
    </submittedName>
</protein>
<keyword evidence="2" id="KW-0472">Membrane</keyword>
<evidence type="ECO:0000313" key="5">
    <source>
        <dbReference type="Proteomes" id="UP000017746"/>
    </source>
</evidence>
<feature type="domain" description="Acyltransferase 3" evidence="3">
    <location>
        <begin position="3"/>
        <end position="327"/>
    </location>
</feature>
<dbReference type="KEGG" id="afs:AFR_25635"/>
<dbReference type="PATRIC" id="fig|1246995.3.peg.5196"/>
<dbReference type="AlphaFoldDB" id="U5W614"/>
<organism evidence="4 5">
    <name type="scientific">Actinoplanes friuliensis DSM 7358</name>
    <dbReference type="NCBI Taxonomy" id="1246995"/>
    <lineage>
        <taxon>Bacteria</taxon>
        <taxon>Bacillati</taxon>
        <taxon>Actinomycetota</taxon>
        <taxon>Actinomycetes</taxon>
        <taxon>Micromonosporales</taxon>
        <taxon>Micromonosporaceae</taxon>
        <taxon>Actinoplanes</taxon>
    </lineage>
</organism>
<feature type="transmembrane region" description="Helical" evidence="2">
    <location>
        <begin position="146"/>
        <end position="163"/>
    </location>
</feature>
<feature type="transmembrane region" description="Helical" evidence="2">
    <location>
        <begin position="124"/>
        <end position="141"/>
    </location>
</feature>
<dbReference type="RefSeq" id="WP_023364047.1">
    <property type="nucleotide sequence ID" value="NC_022657.1"/>
</dbReference>
<dbReference type="GO" id="GO:0016747">
    <property type="term" value="F:acyltransferase activity, transferring groups other than amino-acyl groups"/>
    <property type="evidence" value="ECO:0007669"/>
    <property type="project" value="InterPro"/>
</dbReference>
<dbReference type="Proteomes" id="UP000017746">
    <property type="component" value="Chromosome"/>
</dbReference>
<reference evidence="4 5" key="1">
    <citation type="journal article" date="2014" name="J. Biotechnol.">
        <title>Complete genome sequence of the actinobacterium Actinoplanes friuliensis HAG 010964, producer of the lipopeptide antibiotic friulimycin.</title>
        <authorList>
            <person name="Ruckert C."/>
            <person name="Szczepanowski R."/>
            <person name="Albersmeier A."/>
            <person name="Goesmann A."/>
            <person name="Fischer N."/>
            <person name="Steinkamper A."/>
            <person name="Puhler A."/>
            <person name="Biener R."/>
            <person name="Schwartz D."/>
            <person name="Kalinowski J."/>
        </authorList>
    </citation>
    <scope>NUCLEOTIDE SEQUENCE [LARGE SCALE GENOMIC DNA]</scope>
    <source>
        <strain evidence="4 5">DSM 7358</strain>
    </source>
</reference>
<accession>U5W614</accession>
<dbReference type="STRING" id="1246995.AFR_25635"/>
<gene>
    <name evidence="4" type="ORF">AFR_25635</name>
</gene>
<evidence type="ECO:0000313" key="4">
    <source>
        <dbReference type="EMBL" id="AGZ43391.1"/>
    </source>
</evidence>
<name>U5W614_9ACTN</name>
<feature type="compositionally biased region" description="Gly residues" evidence="1">
    <location>
        <begin position="345"/>
        <end position="359"/>
    </location>
</feature>
<dbReference type="Pfam" id="PF01757">
    <property type="entry name" value="Acyl_transf_3"/>
    <property type="match status" value="1"/>
</dbReference>
<evidence type="ECO:0000256" key="2">
    <source>
        <dbReference type="SAM" id="Phobius"/>
    </source>
</evidence>
<feature type="region of interest" description="Disordered" evidence="1">
    <location>
        <begin position="340"/>
        <end position="530"/>
    </location>
</feature>
<dbReference type="OrthoDB" id="5171428at2"/>
<sequence length="530" mass="56390">MRNRYLDLLRAAAIVRVIVYHLFGWPWLSILLPAMGIMFALAGSLTAASLDKRSAGSVITSRLRRLLPPLWLLAAIAVPAMLYLGWTDEDGGDKPLSWKLALWILPVGDPPGSERGIDVWEPLWYIRAYLWFVVLSPLLYLAYKKIGWVAVAAPIILIAVLDKTDLTLPFGRADAAMWDFATYGACWIAGFAHHDGRLARLHPRIVLAAATVIGCAALYWLRGHPGEDGYDLNDVSESQALWSLAFVLLALRWQPDMSWLSRNRLADGAVNFLNARAVTIYLWHNIAIAAIWPVLTFLALDDLDILDGPVDLAASLALTLLAVVAFGWVEDVAARRRPRLWPAGAGRGPTSGKPGDGGLPPGPSAPGPSAPGPSAPGPSALDPSVPDPSAPGRPTAGLGGAGFGGAGTDRVTVAFGEPGSPAPDLGRGPSGPPAVSFGGPVGGVTEPVPADEMVRRSSRRIEGFADDDRVAPWAGPDRKSYGPDGQVVPFPEAEVSFGLPAHTDGPTPDQEQDEATATAAWFGRKAEERP</sequence>
<feature type="transmembrane region" description="Helical" evidence="2">
    <location>
        <begin position="281"/>
        <end position="300"/>
    </location>
</feature>
<dbReference type="EMBL" id="CP006272">
    <property type="protein sequence ID" value="AGZ43391.1"/>
    <property type="molecule type" value="Genomic_DNA"/>
</dbReference>
<feature type="transmembrane region" description="Helical" evidence="2">
    <location>
        <begin position="70"/>
        <end position="86"/>
    </location>
</feature>